<dbReference type="Proteomes" id="UP001497497">
    <property type="component" value="Unassembled WGS sequence"/>
</dbReference>
<dbReference type="Gene3D" id="2.30.30.140">
    <property type="match status" value="1"/>
</dbReference>
<feature type="compositionally biased region" description="Basic residues" evidence="4">
    <location>
        <begin position="365"/>
        <end position="385"/>
    </location>
</feature>
<organism evidence="6 7">
    <name type="scientific">Lymnaea stagnalis</name>
    <name type="common">Great pond snail</name>
    <name type="synonym">Helix stagnalis</name>
    <dbReference type="NCBI Taxonomy" id="6523"/>
    <lineage>
        <taxon>Eukaryota</taxon>
        <taxon>Metazoa</taxon>
        <taxon>Spiralia</taxon>
        <taxon>Lophotrochozoa</taxon>
        <taxon>Mollusca</taxon>
        <taxon>Gastropoda</taxon>
        <taxon>Heterobranchia</taxon>
        <taxon>Euthyneura</taxon>
        <taxon>Panpulmonata</taxon>
        <taxon>Hygrophila</taxon>
        <taxon>Lymnaeoidea</taxon>
        <taxon>Lymnaeidae</taxon>
        <taxon>Lymnaea</taxon>
    </lineage>
</organism>
<dbReference type="InterPro" id="IPR026822">
    <property type="entry name" value="Spp2/MOS2_G-patch"/>
</dbReference>
<dbReference type="PANTHER" id="PTHR15818">
    <property type="entry name" value="G PATCH AND KOW-CONTAINING"/>
    <property type="match status" value="1"/>
</dbReference>
<protein>
    <recommendedName>
        <fullName evidence="5">G-patch domain-containing protein</fullName>
    </recommendedName>
</protein>
<dbReference type="PANTHER" id="PTHR15818:SF2">
    <property type="entry name" value="G-PATCH DOMAIN AND KOW MOTIFS-CONTAINING PROTEIN"/>
    <property type="match status" value="1"/>
</dbReference>
<gene>
    <name evidence="6" type="ORF">GSLYS_00012519001</name>
</gene>
<feature type="domain" description="G-patch" evidence="5">
    <location>
        <begin position="180"/>
        <end position="225"/>
    </location>
</feature>
<evidence type="ECO:0000313" key="7">
    <source>
        <dbReference type="Proteomes" id="UP001497497"/>
    </source>
</evidence>
<keyword evidence="2" id="KW-0677">Repeat</keyword>
<dbReference type="Pfam" id="PF25088">
    <property type="entry name" value="GPKOW_C"/>
    <property type="match status" value="1"/>
</dbReference>
<accession>A0AAV2I042</accession>
<dbReference type="EMBL" id="CAXITT010000309">
    <property type="protein sequence ID" value="CAL1538698.1"/>
    <property type="molecule type" value="Genomic_DNA"/>
</dbReference>
<dbReference type="PROSITE" id="PS50174">
    <property type="entry name" value="G_PATCH"/>
    <property type="match status" value="1"/>
</dbReference>
<name>A0AAV2I042_LYMST</name>
<evidence type="ECO:0000256" key="4">
    <source>
        <dbReference type="SAM" id="MobiDB-lite"/>
    </source>
</evidence>
<evidence type="ECO:0000313" key="6">
    <source>
        <dbReference type="EMBL" id="CAL1538698.1"/>
    </source>
</evidence>
<dbReference type="CDD" id="cd13152">
    <property type="entry name" value="KOW_GPKOW_A"/>
    <property type="match status" value="1"/>
</dbReference>
<dbReference type="GO" id="GO:0005681">
    <property type="term" value="C:spliceosomal complex"/>
    <property type="evidence" value="ECO:0007669"/>
    <property type="project" value="TreeGrafter"/>
</dbReference>
<evidence type="ECO:0000256" key="1">
    <source>
        <dbReference type="ARBA" id="ARBA00004123"/>
    </source>
</evidence>
<dbReference type="CDD" id="cd13153">
    <property type="entry name" value="KOW_GPKOW_B"/>
    <property type="match status" value="1"/>
</dbReference>
<evidence type="ECO:0000256" key="2">
    <source>
        <dbReference type="ARBA" id="ARBA00022737"/>
    </source>
</evidence>
<comment type="caution">
    <text evidence="6">The sequence shown here is derived from an EMBL/GenBank/DDBJ whole genome shotgun (WGS) entry which is preliminary data.</text>
</comment>
<evidence type="ECO:0000256" key="3">
    <source>
        <dbReference type="ARBA" id="ARBA00023242"/>
    </source>
</evidence>
<dbReference type="GO" id="GO:0003676">
    <property type="term" value="F:nucleic acid binding"/>
    <property type="evidence" value="ECO:0007669"/>
    <property type="project" value="InterPro"/>
</dbReference>
<dbReference type="InterPro" id="IPR041994">
    <property type="entry name" value="GPKOW_KOW2"/>
</dbReference>
<dbReference type="InterPro" id="IPR045166">
    <property type="entry name" value="Spp2-like"/>
</dbReference>
<dbReference type="InterPro" id="IPR000467">
    <property type="entry name" value="G_patch_dom"/>
</dbReference>
<feature type="region of interest" description="Disordered" evidence="4">
    <location>
        <begin position="331"/>
        <end position="414"/>
    </location>
</feature>
<dbReference type="GO" id="GO:0000398">
    <property type="term" value="P:mRNA splicing, via spliceosome"/>
    <property type="evidence" value="ECO:0007669"/>
    <property type="project" value="InterPro"/>
</dbReference>
<keyword evidence="7" id="KW-1185">Reference proteome</keyword>
<dbReference type="Pfam" id="PF12656">
    <property type="entry name" value="G-patch_2"/>
    <property type="match status" value="1"/>
</dbReference>
<sequence length="537" mass="60866">MSQHRSSSVFKMESINKEEPKIAGLSFGFSKKQEVRKLSKSVVSEASEKEDKEKDFVLSLEGKEVNSTKKSRKVQENEYVIPLIKCNKWRMGKEDGSKQKLYREEIASLDNLDALAAKEILQESAKYNETWEDGGATDTTIAIPLLMQNKIPDGFESDEKLDVALRPEEPDEADYEMIPIEQYGMAMLRGMGWNQTRGIGKNGKVVAPIEAQLRPKGLGLGADKSNLGSDKKQLGSEKTNSIPDENLELKKNSYCVVTHGINKDMYGVVEGFDEDNARIMLKLTLSGKVINIIQSYVRVVGKMEYDKYSKYLNKEKVDKYKEEEMKLTNGKTSVTNIDANGKRSHHKKKSKKRDNSDHEHDSPHHKSKKQKKDKERGRHKNKTKHNSSDQHSSKNYSSSGSSDEEALATNKSSPPWLRNDLRVRIIDKNVKRGKYYNEKVVIIDVPSSGICMCKTEDGKVIENLLQTQLETVIPKNDRAYVAVVSGSHRGQIGQIIKRQKNDCTAVLQLLSDRDNLLTLHYDNICEYVGNVHHHDDY</sequence>
<comment type="subcellular location">
    <subcellularLocation>
        <location evidence="1">Nucleus</location>
    </subcellularLocation>
</comment>
<feature type="compositionally biased region" description="Basic and acidic residues" evidence="4">
    <location>
        <begin position="353"/>
        <end position="364"/>
    </location>
</feature>
<dbReference type="InterPro" id="IPR041993">
    <property type="entry name" value="GPKOW_KOW1"/>
</dbReference>
<proteinExistence type="predicted"/>
<dbReference type="SMART" id="SM00443">
    <property type="entry name" value="G_patch"/>
    <property type="match status" value="1"/>
</dbReference>
<feature type="compositionally biased region" description="Basic residues" evidence="4">
    <location>
        <begin position="342"/>
        <end position="352"/>
    </location>
</feature>
<feature type="region of interest" description="Disordered" evidence="4">
    <location>
        <begin position="220"/>
        <end position="240"/>
    </location>
</feature>
<dbReference type="AlphaFoldDB" id="A0AAV2I042"/>
<keyword evidence="3" id="KW-0539">Nucleus</keyword>
<reference evidence="6 7" key="1">
    <citation type="submission" date="2024-04" db="EMBL/GenBank/DDBJ databases">
        <authorList>
            <consortium name="Genoscope - CEA"/>
            <person name="William W."/>
        </authorList>
    </citation>
    <scope>NUCLEOTIDE SEQUENCE [LARGE SCALE GENOMIC DNA]</scope>
</reference>
<evidence type="ECO:0000259" key="5">
    <source>
        <dbReference type="PROSITE" id="PS50174"/>
    </source>
</evidence>